<dbReference type="Pfam" id="PF08501">
    <property type="entry name" value="Shikimate_dh_N"/>
    <property type="match status" value="1"/>
</dbReference>
<dbReference type="GO" id="GO:0009073">
    <property type="term" value="P:aromatic amino acid family biosynthetic process"/>
    <property type="evidence" value="ECO:0007669"/>
    <property type="project" value="UniProtKB-KW"/>
</dbReference>
<feature type="binding site" evidence="4">
    <location>
        <position position="92"/>
    </location>
    <ligand>
        <name>shikimate</name>
        <dbReference type="ChEBI" id="CHEBI:36208"/>
    </ligand>
</feature>
<evidence type="ECO:0000259" key="5">
    <source>
        <dbReference type="Pfam" id="PF08501"/>
    </source>
</evidence>
<comment type="similarity">
    <text evidence="4">Belongs to the shikimate dehydrogenase family.</text>
</comment>
<feature type="binding site" evidence="4">
    <location>
        <begin position="15"/>
        <end position="17"/>
    </location>
    <ligand>
        <name>shikimate</name>
        <dbReference type="ChEBI" id="CHEBI:36208"/>
    </ligand>
</feature>
<organism evidence="7 8">
    <name type="scientific">Paludibaculum fermentans</name>
    <dbReference type="NCBI Taxonomy" id="1473598"/>
    <lineage>
        <taxon>Bacteria</taxon>
        <taxon>Pseudomonadati</taxon>
        <taxon>Acidobacteriota</taxon>
        <taxon>Terriglobia</taxon>
        <taxon>Bryobacterales</taxon>
        <taxon>Bryobacteraceae</taxon>
        <taxon>Paludibaculum</taxon>
    </lineage>
</organism>
<dbReference type="HAMAP" id="MF_00222">
    <property type="entry name" value="Shikimate_DH_AroE"/>
    <property type="match status" value="1"/>
</dbReference>
<feature type="binding site" evidence="4">
    <location>
        <position position="219"/>
    </location>
    <ligand>
        <name>NADP(+)</name>
        <dbReference type="ChEBI" id="CHEBI:58349"/>
    </ligand>
</feature>
<dbReference type="GO" id="GO:0009423">
    <property type="term" value="P:chorismate biosynthetic process"/>
    <property type="evidence" value="ECO:0007669"/>
    <property type="project" value="UniProtKB-UniRule"/>
</dbReference>
<dbReference type="SUPFAM" id="SSF51735">
    <property type="entry name" value="NAD(P)-binding Rossmann-fold domains"/>
    <property type="match status" value="1"/>
</dbReference>
<dbReference type="InterPro" id="IPR041121">
    <property type="entry name" value="SDH_C"/>
</dbReference>
<keyword evidence="3 4" id="KW-0057">Aromatic amino acid biosynthesis</keyword>
<evidence type="ECO:0000256" key="3">
    <source>
        <dbReference type="ARBA" id="ARBA00023141"/>
    </source>
</evidence>
<feature type="binding site" evidence="4">
    <location>
        <position position="67"/>
    </location>
    <ligand>
        <name>shikimate</name>
        <dbReference type="ChEBI" id="CHEBI:36208"/>
    </ligand>
</feature>
<dbReference type="GO" id="GO:0004764">
    <property type="term" value="F:shikimate 3-dehydrogenase (NADP+) activity"/>
    <property type="evidence" value="ECO:0007669"/>
    <property type="project" value="UniProtKB-UniRule"/>
</dbReference>
<dbReference type="AlphaFoldDB" id="A0A7S7NLM9"/>
<feature type="active site" description="Proton acceptor" evidence="4">
    <location>
        <position position="71"/>
    </location>
</feature>
<dbReference type="InterPro" id="IPR013708">
    <property type="entry name" value="Shikimate_DH-bd_N"/>
</dbReference>
<dbReference type="GO" id="GO:0050661">
    <property type="term" value="F:NADP binding"/>
    <property type="evidence" value="ECO:0007669"/>
    <property type="project" value="TreeGrafter"/>
</dbReference>
<feature type="domain" description="Shikimate dehydrogenase substrate binding N-terminal" evidence="5">
    <location>
        <begin position="7"/>
        <end position="94"/>
    </location>
</feature>
<dbReference type="SUPFAM" id="SSF53223">
    <property type="entry name" value="Aminoacid dehydrogenase-like, N-terminal domain"/>
    <property type="match status" value="1"/>
</dbReference>
<proteinExistence type="inferred from homology"/>
<dbReference type="RefSeq" id="WP_194447094.1">
    <property type="nucleotide sequence ID" value="NZ_CP063849.1"/>
</dbReference>
<dbReference type="Pfam" id="PF18317">
    <property type="entry name" value="SDH_C"/>
    <property type="match status" value="1"/>
</dbReference>
<dbReference type="Proteomes" id="UP000593892">
    <property type="component" value="Chromosome"/>
</dbReference>
<evidence type="ECO:0000256" key="2">
    <source>
        <dbReference type="ARBA" id="ARBA00023002"/>
    </source>
</evidence>
<sequence length="277" mass="29943">MRFLVGLIGSKIAASGSPAIHEEEARALGHHLLYQLVDLHPRGLSAADLPRLLDAVELLGFAGVNITHPCKQAVIPHLHELSPHARAVGAVNTVVFRNGRRLGHNTDWLGFHEAFLRGLPDASRDSVLLLGAGGGGSAICYAAMQLGIQRLFVFDQDLSRAEALARQFGEGRISAVTDPLPALRTASGLIHATPTGMTGQPGIAIAPEHLRPDLWVADIVYFPLETQLLREARLRGCRTLDGGGMAVFQAAEAFRLFTGLDPDTERMLARFRETYRG</sequence>
<dbReference type="InterPro" id="IPR046346">
    <property type="entry name" value="Aminoacid_DH-like_N_sf"/>
</dbReference>
<reference evidence="7 8" key="1">
    <citation type="submission" date="2020-10" db="EMBL/GenBank/DDBJ databases">
        <title>Complete genome sequence of Paludibaculum fermentans P105T, a facultatively anaerobic acidobacterium capable of dissimilatory Fe(III) reduction.</title>
        <authorList>
            <person name="Dedysh S.N."/>
            <person name="Beletsky A.V."/>
            <person name="Kulichevskaya I.S."/>
            <person name="Mardanov A.V."/>
            <person name="Ravin N.V."/>
        </authorList>
    </citation>
    <scope>NUCLEOTIDE SEQUENCE [LARGE SCALE GENOMIC DNA]</scope>
    <source>
        <strain evidence="7 8">P105</strain>
    </source>
</reference>
<dbReference type="GO" id="GO:0005829">
    <property type="term" value="C:cytosol"/>
    <property type="evidence" value="ECO:0007669"/>
    <property type="project" value="TreeGrafter"/>
</dbReference>
<comment type="catalytic activity">
    <reaction evidence="4">
        <text>shikimate + NADP(+) = 3-dehydroshikimate + NADPH + H(+)</text>
        <dbReference type="Rhea" id="RHEA:17737"/>
        <dbReference type="ChEBI" id="CHEBI:15378"/>
        <dbReference type="ChEBI" id="CHEBI:16630"/>
        <dbReference type="ChEBI" id="CHEBI:36208"/>
        <dbReference type="ChEBI" id="CHEBI:57783"/>
        <dbReference type="ChEBI" id="CHEBI:58349"/>
        <dbReference type="EC" id="1.1.1.25"/>
    </reaction>
</comment>
<feature type="binding site" evidence="4">
    <location>
        <position position="242"/>
    </location>
    <ligand>
        <name>NADP(+)</name>
        <dbReference type="ChEBI" id="CHEBI:58349"/>
    </ligand>
</feature>
<dbReference type="KEGG" id="pfer:IRI77_21630"/>
<feature type="binding site" evidence="4">
    <location>
        <position position="221"/>
    </location>
    <ligand>
        <name>shikimate</name>
        <dbReference type="ChEBI" id="CHEBI:36208"/>
    </ligand>
</feature>
<keyword evidence="8" id="KW-1185">Reference proteome</keyword>
<feature type="binding site" evidence="4">
    <location>
        <position position="107"/>
    </location>
    <ligand>
        <name>shikimate</name>
        <dbReference type="ChEBI" id="CHEBI:36208"/>
    </ligand>
</feature>
<keyword evidence="4" id="KW-0028">Amino-acid biosynthesis</keyword>
<keyword evidence="4" id="KW-0521">NADP</keyword>
<keyword evidence="2 4" id="KW-0560">Oxidoreductase</keyword>
<dbReference type="InterPro" id="IPR036291">
    <property type="entry name" value="NAD(P)-bd_dom_sf"/>
</dbReference>
<evidence type="ECO:0000256" key="4">
    <source>
        <dbReference type="HAMAP-Rule" id="MF_00222"/>
    </source>
</evidence>
<dbReference type="PANTHER" id="PTHR21089">
    <property type="entry name" value="SHIKIMATE DEHYDROGENASE"/>
    <property type="match status" value="1"/>
</dbReference>
<dbReference type="EMBL" id="CP063849">
    <property type="protein sequence ID" value="QOY85424.1"/>
    <property type="molecule type" value="Genomic_DNA"/>
</dbReference>
<dbReference type="UniPathway" id="UPA00053">
    <property type="reaction ID" value="UER00087"/>
</dbReference>
<dbReference type="CDD" id="cd01065">
    <property type="entry name" value="NAD_bind_Shikimate_DH"/>
    <property type="match status" value="1"/>
</dbReference>
<comment type="subunit">
    <text evidence="4">Homodimer.</text>
</comment>
<comment type="function">
    <text evidence="4">Involved in the biosynthesis of the chorismate, which leads to the biosynthesis of aromatic amino acids. Catalyzes the reversible NADPH linked reduction of 3-dehydroshikimate (DHSA) to yield shikimate (SA).</text>
</comment>
<feature type="binding site" evidence="4">
    <location>
        <position position="249"/>
    </location>
    <ligand>
        <name>shikimate</name>
        <dbReference type="ChEBI" id="CHEBI:36208"/>
    </ligand>
</feature>
<dbReference type="PANTHER" id="PTHR21089:SF1">
    <property type="entry name" value="BIFUNCTIONAL 3-DEHYDROQUINATE DEHYDRATASE_SHIKIMATE DEHYDROGENASE, CHLOROPLASTIC"/>
    <property type="match status" value="1"/>
</dbReference>
<accession>A0A7S7NLM9</accession>
<dbReference type="GO" id="GO:0008652">
    <property type="term" value="P:amino acid biosynthetic process"/>
    <property type="evidence" value="ECO:0007669"/>
    <property type="project" value="UniProtKB-KW"/>
</dbReference>
<gene>
    <name evidence="4" type="primary">aroE</name>
    <name evidence="7" type="ORF">IRI77_21630</name>
</gene>
<comment type="pathway">
    <text evidence="1 4">Metabolic intermediate biosynthesis; chorismate biosynthesis; chorismate from D-erythrose 4-phosphate and phosphoenolpyruvate: step 4/7.</text>
</comment>
<protein>
    <recommendedName>
        <fullName evidence="4">Shikimate dehydrogenase (NADP(+))</fullName>
        <shortName evidence="4">SDH</shortName>
        <ecNumber evidence="4">1.1.1.25</ecNumber>
    </recommendedName>
</protein>
<dbReference type="NCBIfam" id="NF009201">
    <property type="entry name" value="PRK12549.1"/>
    <property type="match status" value="1"/>
</dbReference>
<comment type="caution">
    <text evidence="4">Lacks conserved residue(s) required for the propagation of feature annotation.</text>
</comment>
<dbReference type="GO" id="GO:0019632">
    <property type="term" value="P:shikimate metabolic process"/>
    <property type="evidence" value="ECO:0007669"/>
    <property type="project" value="TreeGrafter"/>
</dbReference>
<evidence type="ECO:0000313" key="8">
    <source>
        <dbReference type="Proteomes" id="UP000593892"/>
    </source>
</evidence>
<dbReference type="NCBIfam" id="NF001319">
    <property type="entry name" value="PRK00258.3-3"/>
    <property type="match status" value="1"/>
</dbReference>
<name>A0A7S7NLM9_PALFE</name>
<dbReference type="Gene3D" id="3.40.50.10860">
    <property type="entry name" value="Leucine Dehydrogenase, chain A, domain 1"/>
    <property type="match status" value="1"/>
</dbReference>
<evidence type="ECO:0000259" key="6">
    <source>
        <dbReference type="Pfam" id="PF18317"/>
    </source>
</evidence>
<feature type="domain" description="SDH C-terminal" evidence="6">
    <location>
        <begin position="244"/>
        <end position="269"/>
    </location>
</feature>
<dbReference type="EC" id="1.1.1.25" evidence="4"/>
<dbReference type="InterPro" id="IPR022893">
    <property type="entry name" value="Shikimate_DH_fam"/>
</dbReference>
<dbReference type="Gene3D" id="3.40.50.720">
    <property type="entry name" value="NAD(P)-binding Rossmann-like Domain"/>
    <property type="match status" value="1"/>
</dbReference>
<evidence type="ECO:0000256" key="1">
    <source>
        <dbReference type="ARBA" id="ARBA00004871"/>
    </source>
</evidence>
<evidence type="ECO:0000313" key="7">
    <source>
        <dbReference type="EMBL" id="QOY85424.1"/>
    </source>
</evidence>